<comment type="caution">
    <text evidence="1">The sequence shown here is derived from an EMBL/GenBank/DDBJ whole genome shotgun (WGS) entry which is preliminary data.</text>
</comment>
<dbReference type="AlphaFoldDB" id="H1KJ20"/>
<sequence>ARPNGARGLAEAAQGRYCPLPHADAGSVSAAVRAATA</sequence>
<name>H1KJ20_METEX</name>
<accession>H1KJ20</accession>
<evidence type="ECO:0000313" key="1">
    <source>
        <dbReference type="EMBL" id="EHP92510.1"/>
    </source>
</evidence>
<protein>
    <submittedName>
        <fullName evidence="1">Magnesium chelatase subunit D</fullName>
    </submittedName>
</protein>
<reference evidence="1 2" key="1">
    <citation type="submission" date="2011-09" db="EMBL/GenBank/DDBJ databases">
        <title>The draft genome of Methylobacterium extorquens DSM 13060.</title>
        <authorList>
            <consortium name="US DOE Joint Genome Institute (JGI-PGF)"/>
            <person name="Lucas S."/>
            <person name="Han J."/>
            <person name="Lapidus A."/>
            <person name="Cheng J.-F."/>
            <person name="Goodwin L."/>
            <person name="Pitluck S."/>
            <person name="Peters L."/>
            <person name="Land M.L."/>
            <person name="Hauser L."/>
            <person name="Koskimaki J."/>
            <person name="Halonen O."/>
            <person name="Pirttila A."/>
            <person name="Frank C."/>
            <person name="Woyke T.J."/>
        </authorList>
    </citation>
    <scope>NUCLEOTIDE SEQUENCE [LARGE SCALE GENOMIC DNA]</scope>
    <source>
        <strain evidence="1 2">DSM 13060</strain>
    </source>
</reference>
<organism evidence="1 2">
    <name type="scientific">Methylorubrum extorquens DSM 13060</name>
    <dbReference type="NCBI Taxonomy" id="882800"/>
    <lineage>
        <taxon>Bacteria</taxon>
        <taxon>Pseudomonadati</taxon>
        <taxon>Pseudomonadota</taxon>
        <taxon>Alphaproteobacteria</taxon>
        <taxon>Hyphomicrobiales</taxon>
        <taxon>Methylobacteriaceae</taxon>
        <taxon>Methylorubrum</taxon>
    </lineage>
</organism>
<dbReference type="EMBL" id="AGJK01000060">
    <property type="protein sequence ID" value="EHP92510.1"/>
    <property type="molecule type" value="Genomic_DNA"/>
</dbReference>
<gene>
    <name evidence="1" type="ORF">MetexDRAFT_2632</name>
</gene>
<evidence type="ECO:0000313" key="2">
    <source>
        <dbReference type="Proteomes" id="UP000004382"/>
    </source>
</evidence>
<dbReference type="Proteomes" id="UP000004382">
    <property type="component" value="Unassembled WGS sequence"/>
</dbReference>
<feature type="non-terminal residue" evidence="1">
    <location>
        <position position="1"/>
    </location>
</feature>
<proteinExistence type="predicted"/>